<evidence type="ECO:0000256" key="5">
    <source>
        <dbReference type="ARBA" id="ARBA00023136"/>
    </source>
</evidence>
<evidence type="ECO:0000313" key="9">
    <source>
        <dbReference type="EMBL" id="KAJ7370021.1"/>
    </source>
</evidence>
<keyword evidence="5 7" id="KW-0472">Membrane</keyword>
<keyword evidence="3 7" id="KW-0812">Transmembrane</keyword>
<dbReference type="InterPro" id="IPR007271">
    <property type="entry name" value="Nuc_sug_transpt"/>
</dbReference>
<proteinExistence type="predicted"/>
<comment type="caution">
    <text evidence="9">The sequence shown here is derived from an EMBL/GenBank/DDBJ whole genome shotgun (WGS) entry which is preliminary data.</text>
</comment>
<gene>
    <name evidence="9" type="ORF">OS493_034753</name>
</gene>
<keyword evidence="2" id="KW-0762">Sugar transport</keyword>
<feature type="transmembrane region" description="Helical" evidence="7">
    <location>
        <begin position="98"/>
        <end position="118"/>
    </location>
</feature>
<evidence type="ECO:0000313" key="10">
    <source>
        <dbReference type="Proteomes" id="UP001163046"/>
    </source>
</evidence>
<comment type="subcellular location">
    <subcellularLocation>
        <location evidence="1">Membrane</location>
        <topology evidence="1">Multi-pass membrane protein</topology>
    </subcellularLocation>
</comment>
<dbReference type="GO" id="GO:0015165">
    <property type="term" value="F:pyrimidine nucleotide-sugar transmembrane transporter activity"/>
    <property type="evidence" value="ECO:0007669"/>
    <property type="project" value="InterPro"/>
</dbReference>
<dbReference type="Proteomes" id="UP001163046">
    <property type="component" value="Unassembled WGS sequence"/>
</dbReference>
<dbReference type="GO" id="GO:0000139">
    <property type="term" value="C:Golgi membrane"/>
    <property type="evidence" value="ECO:0007669"/>
    <property type="project" value="InterPro"/>
</dbReference>
<keyword evidence="8" id="KW-0732">Signal</keyword>
<accession>A0A9W9YV62</accession>
<evidence type="ECO:0000256" key="8">
    <source>
        <dbReference type="SAM" id="SignalP"/>
    </source>
</evidence>
<feature type="region of interest" description="Disordered" evidence="6">
    <location>
        <begin position="35"/>
        <end position="57"/>
    </location>
</feature>
<feature type="transmembrane region" description="Helical" evidence="7">
    <location>
        <begin position="124"/>
        <end position="141"/>
    </location>
</feature>
<dbReference type="EMBL" id="MU826875">
    <property type="protein sequence ID" value="KAJ7370021.1"/>
    <property type="molecule type" value="Genomic_DNA"/>
</dbReference>
<feature type="compositionally biased region" description="Polar residues" evidence="6">
    <location>
        <begin position="44"/>
        <end position="57"/>
    </location>
</feature>
<evidence type="ECO:0000256" key="6">
    <source>
        <dbReference type="SAM" id="MobiDB-lite"/>
    </source>
</evidence>
<evidence type="ECO:0000256" key="4">
    <source>
        <dbReference type="ARBA" id="ARBA00022989"/>
    </source>
</evidence>
<organism evidence="9 10">
    <name type="scientific">Desmophyllum pertusum</name>
    <dbReference type="NCBI Taxonomy" id="174260"/>
    <lineage>
        <taxon>Eukaryota</taxon>
        <taxon>Metazoa</taxon>
        <taxon>Cnidaria</taxon>
        <taxon>Anthozoa</taxon>
        <taxon>Hexacorallia</taxon>
        <taxon>Scleractinia</taxon>
        <taxon>Caryophylliina</taxon>
        <taxon>Caryophylliidae</taxon>
        <taxon>Desmophyllum</taxon>
    </lineage>
</organism>
<evidence type="ECO:0000256" key="1">
    <source>
        <dbReference type="ARBA" id="ARBA00004141"/>
    </source>
</evidence>
<keyword evidence="4 7" id="KW-1133">Transmembrane helix</keyword>
<name>A0A9W9YV62_9CNID</name>
<dbReference type="PANTHER" id="PTHR10231">
    <property type="entry name" value="NUCLEOTIDE-SUGAR TRANSMEMBRANE TRANSPORTER"/>
    <property type="match status" value="1"/>
</dbReference>
<feature type="signal peptide" evidence="8">
    <location>
        <begin position="1"/>
        <end position="26"/>
    </location>
</feature>
<sequence>MLKKSISRVQWLSLFMLFVGVSVVQLQSVGVPVPQSSEGGPVSQSPEESLPTQQSPLSQTQKPLLGFAAVVASSICSGFAGVWRAVGGVVVKYADNILKAFAAAVSIVVSSIASVYLFEFKLNVPFVSGASLVMLATYLYGMAQNSKAKESVVNGTKEHCKTKAD</sequence>
<keyword evidence="2" id="KW-0813">Transport</keyword>
<feature type="transmembrane region" description="Helical" evidence="7">
    <location>
        <begin position="63"/>
        <end position="86"/>
    </location>
</feature>
<keyword evidence="10" id="KW-1185">Reference proteome</keyword>
<protein>
    <submittedName>
        <fullName evidence="9">Uncharacterized protein</fullName>
    </submittedName>
</protein>
<reference evidence="9" key="1">
    <citation type="submission" date="2023-01" db="EMBL/GenBank/DDBJ databases">
        <title>Genome assembly of the deep-sea coral Lophelia pertusa.</title>
        <authorList>
            <person name="Herrera S."/>
            <person name="Cordes E."/>
        </authorList>
    </citation>
    <scope>NUCLEOTIDE SEQUENCE</scope>
    <source>
        <strain evidence="9">USNM1676648</strain>
        <tissue evidence="9">Polyp</tissue>
    </source>
</reference>
<dbReference type="AlphaFoldDB" id="A0A9W9YV62"/>
<dbReference type="Pfam" id="PF04142">
    <property type="entry name" value="Nuc_sug_transp"/>
    <property type="match status" value="2"/>
</dbReference>
<evidence type="ECO:0000256" key="7">
    <source>
        <dbReference type="SAM" id="Phobius"/>
    </source>
</evidence>
<feature type="chain" id="PRO_5040831487" evidence="8">
    <location>
        <begin position="27"/>
        <end position="165"/>
    </location>
</feature>
<evidence type="ECO:0000256" key="2">
    <source>
        <dbReference type="ARBA" id="ARBA00022597"/>
    </source>
</evidence>
<dbReference type="OrthoDB" id="408493at2759"/>
<evidence type="ECO:0000256" key="3">
    <source>
        <dbReference type="ARBA" id="ARBA00022692"/>
    </source>
</evidence>